<accession>A0A1A8T6F5</accession>
<dbReference type="Proteomes" id="UP000092544">
    <property type="component" value="Unassembled WGS sequence"/>
</dbReference>
<reference evidence="1 2" key="1">
    <citation type="submission" date="2016-06" db="EMBL/GenBank/DDBJ databases">
        <authorList>
            <person name="Kjaerup R.B."/>
            <person name="Dalgaard T.S."/>
            <person name="Juul-Madsen H.R."/>
        </authorList>
    </citation>
    <scope>NUCLEOTIDE SEQUENCE [LARGE SCALE GENOMIC DNA]</scope>
    <source>
        <strain evidence="1 2">CECT 8886</strain>
    </source>
</reference>
<gene>
    <name evidence="1" type="ORF">MSP8886_00938</name>
</gene>
<dbReference type="InterPro" id="IPR021295">
    <property type="entry name" value="DUF2867"/>
</dbReference>
<name>A0A1A8T6F5_9GAMM</name>
<dbReference type="AlphaFoldDB" id="A0A1A8T6F5"/>
<protein>
    <recommendedName>
        <fullName evidence="3">DUF2867 domain-containing protein</fullName>
    </recommendedName>
</protein>
<dbReference type="RefSeq" id="WP_067013260.1">
    <property type="nucleotide sequence ID" value="NZ_FLOB01000002.1"/>
</dbReference>
<dbReference type="Pfam" id="PF11066">
    <property type="entry name" value="DUF2867"/>
    <property type="match status" value="1"/>
</dbReference>
<dbReference type="EMBL" id="FLOB01000002">
    <property type="protein sequence ID" value="SBS27741.1"/>
    <property type="molecule type" value="Genomic_DNA"/>
</dbReference>
<organism evidence="1 2">
    <name type="scientific">Marinomonas spartinae</name>
    <dbReference type="NCBI Taxonomy" id="1792290"/>
    <lineage>
        <taxon>Bacteria</taxon>
        <taxon>Pseudomonadati</taxon>
        <taxon>Pseudomonadota</taxon>
        <taxon>Gammaproteobacteria</taxon>
        <taxon>Oceanospirillales</taxon>
        <taxon>Oceanospirillaceae</taxon>
        <taxon>Marinomonas</taxon>
    </lineage>
</organism>
<dbReference type="STRING" id="1792290.MSP8886_00938"/>
<evidence type="ECO:0000313" key="1">
    <source>
        <dbReference type="EMBL" id="SBS27741.1"/>
    </source>
</evidence>
<proteinExistence type="predicted"/>
<evidence type="ECO:0000313" key="2">
    <source>
        <dbReference type="Proteomes" id="UP000092544"/>
    </source>
</evidence>
<evidence type="ECO:0008006" key="3">
    <source>
        <dbReference type="Google" id="ProtNLM"/>
    </source>
</evidence>
<sequence>MQHVISSALPLESALHNRLKTTDFLDCYSVESNLSPRHAADIITNFPGWAQCLIGMRNIITAPFGLLKEGPETLNKVGFFPVESENSDELIAGFNDTHLNFRISVMSQHGRVFLATWVHPNNSAGQLYLKAILPFHVLIVLNALTRVKTASKTV</sequence>
<keyword evidence="2" id="KW-1185">Reference proteome</keyword>
<dbReference type="OrthoDB" id="7058586at2"/>